<evidence type="ECO:0000256" key="1">
    <source>
        <dbReference type="SAM" id="Phobius"/>
    </source>
</evidence>
<dbReference type="EMBL" id="LGFO01000212">
    <property type="protein sequence ID" value="KUK35925.1"/>
    <property type="molecule type" value="Genomic_DNA"/>
</dbReference>
<dbReference type="Proteomes" id="UP000053326">
    <property type="component" value="Unassembled WGS sequence"/>
</dbReference>
<name>A0A101FF73_9THEO</name>
<feature type="transmembrane region" description="Helical" evidence="1">
    <location>
        <begin position="12"/>
        <end position="34"/>
    </location>
</feature>
<keyword evidence="1" id="KW-0472">Membrane</keyword>
<dbReference type="AlphaFoldDB" id="A0A101FF73"/>
<gene>
    <name evidence="2" type="ORF">XD66_1364</name>
</gene>
<evidence type="ECO:0000313" key="2">
    <source>
        <dbReference type="EMBL" id="KUK35925.1"/>
    </source>
</evidence>
<organism evidence="2 3">
    <name type="scientific">Thermacetogenium phaeum</name>
    <dbReference type="NCBI Taxonomy" id="85874"/>
    <lineage>
        <taxon>Bacteria</taxon>
        <taxon>Bacillati</taxon>
        <taxon>Bacillota</taxon>
        <taxon>Clostridia</taxon>
        <taxon>Thermoanaerobacterales</taxon>
        <taxon>Thermoanaerobacteraceae</taxon>
        <taxon>Thermacetogenium</taxon>
    </lineage>
</organism>
<protein>
    <recommendedName>
        <fullName evidence="4">F0F1-ATPase subunit</fullName>
    </recommendedName>
</protein>
<comment type="caution">
    <text evidence="2">The sequence shown here is derived from an EMBL/GenBank/DDBJ whole genome shotgun (WGS) entry which is preliminary data.</text>
</comment>
<dbReference type="InterPro" id="IPR032820">
    <property type="entry name" value="ATPase_put"/>
</dbReference>
<accession>A0A101FF73</accession>
<dbReference type="Pfam" id="PF09527">
    <property type="entry name" value="ATPase_gene1"/>
    <property type="match status" value="1"/>
</dbReference>
<evidence type="ECO:0008006" key="4">
    <source>
        <dbReference type="Google" id="ProtNLM"/>
    </source>
</evidence>
<evidence type="ECO:0000313" key="3">
    <source>
        <dbReference type="Proteomes" id="UP000053326"/>
    </source>
</evidence>
<keyword evidence="1" id="KW-0812">Transmembrane</keyword>
<keyword evidence="1" id="KW-1133">Transmembrane helix</keyword>
<feature type="transmembrane region" description="Helical" evidence="1">
    <location>
        <begin position="49"/>
        <end position="67"/>
    </location>
</feature>
<reference evidence="3" key="1">
    <citation type="journal article" date="2015" name="MBio">
        <title>Genome-Resolved Metagenomic Analysis Reveals Roles for Candidate Phyla and Other Microbial Community Members in Biogeochemical Transformations in Oil Reservoirs.</title>
        <authorList>
            <person name="Hu P."/>
            <person name="Tom L."/>
            <person name="Singh A."/>
            <person name="Thomas B.C."/>
            <person name="Baker B.J."/>
            <person name="Piceno Y.M."/>
            <person name="Andersen G.L."/>
            <person name="Banfield J.F."/>
        </authorList>
    </citation>
    <scope>NUCLEOTIDE SEQUENCE [LARGE SCALE GENOMIC DNA]</scope>
</reference>
<sequence>MDEKKRFRSGWRALALMTNIGVTMVASVLVGYYMGHYLDIFLFRKEDSWMTIIFSLFGVAAGFRGVFRLVNSALEDGCKNGGKE</sequence>
<proteinExistence type="predicted"/>